<name>A0A4R6NAG6_9BURK</name>
<reference evidence="2 3" key="1">
    <citation type="submission" date="2019-03" db="EMBL/GenBank/DDBJ databases">
        <title>Genomic Encyclopedia of Type Strains, Phase IV (KMG-IV): sequencing the most valuable type-strain genomes for metagenomic binning, comparative biology and taxonomic classification.</title>
        <authorList>
            <person name="Goeker M."/>
        </authorList>
    </citation>
    <scope>NUCLEOTIDE SEQUENCE [LARGE SCALE GENOMIC DNA]</scope>
    <source>
        <strain evidence="2 3">DSM 25082</strain>
    </source>
</reference>
<evidence type="ECO:0000259" key="1">
    <source>
        <dbReference type="Pfam" id="PF09834"/>
    </source>
</evidence>
<protein>
    <submittedName>
        <fullName evidence="2">Putative membrane protein</fullName>
    </submittedName>
</protein>
<comment type="caution">
    <text evidence="2">The sequence shown here is derived from an EMBL/GenBank/DDBJ whole genome shotgun (WGS) entry which is preliminary data.</text>
</comment>
<feature type="domain" description="DUF2061" evidence="1">
    <location>
        <begin position="1"/>
        <end position="52"/>
    </location>
</feature>
<accession>A0A4R6NAG6</accession>
<dbReference type="EMBL" id="SNXE01000001">
    <property type="protein sequence ID" value="TDP12932.1"/>
    <property type="molecule type" value="Genomic_DNA"/>
</dbReference>
<dbReference type="RefSeq" id="WP_133601861.1">
    <property type="nucleotide sequence ID" value="NZ_JAUFPJ010000001.1"/>
</dbReference>
<evidence type="ECO:0000313" key="3">
    <source>
        <dbReference type="Proteomes" id="UP000295357"/>
    </source>
</evidence>
<dbReference type="Proteomes" id="UP000295357">
    <property type="component" value="Unassembled WGS sequence"/>
</dbReference>
<organism evidence="2 3">
    <name type="scientific">Roseateles asaccharophilus</name>
    <dbReference type="NCBI Taxonomy" id="582607"/>
    <lineage>
        <taxon>Bacteria</taxon>
        <taxon>Pseudomonadati</taxon>
        <taxon>Pseudomonadota</taxon>
        <taxon>Betaproteobacteria</taxon>
        <taxon>Burkholderiales</taxon>
        <taxon>Sphaerotilaceae</taxon>
        <taxon>Roseateles</taxon>
    </lineage>
</organism>
<keyword evidence="3" id="KW-1185">Reference proteome</keyword>
<dbReference type="OrthoDB" id="9133582at2"/>
<dbReference type="InterPro" id="IPR018638">
    <property type="entry name" value="DUF2061_membrane"/>
</dbReference>
<dbReference type="Pfam" id="PF09834">
    <property type="entry name" value="DUF2061"/>
    <property type="match status" value="1"/>
</dbReference>
<dbReference type="AlphaFoldDB" id="A0A4R6NAG6"/>
<proteinExistence type="predicted"/>
<gene>
    <name evidence="2" type="ORF">DFR39_101406</name>
</gene>
<sequence>MSKTASFGVMHLGTAFGVTYLLTGSVSIAGAVTFVEPLVNTVLHYFHNKHWDRVEAWARSLLRRRQPQMA</sequence>
<evidence type="ECO:0000313" key="2">
    <source>
        <dbReference type="EMBL" id="TDP12932.1"/>
    </source>
</evidence>